<evidence type="ECO:0000256" key="1">
    <source>
        <dbReference type="ARBA" id="ARBA00001968"/>
    </source>
</evidence>
<dbReference type="Gene3D" id="3.50.30.40">
    <property type="entry name" value="Ribonuclease E inhibitor RraA/RraA-like"/>
    <property type="match status" value="1"/>
</dbReference>
<dbReference type="CDD" id="cd16841">
    <property type="entry name" value="RraA_family"/>
    <property type="match status" value="1"/>
</dbReference>
<reference evidence="6 7" key="1">
    <citation type="journal article" date="2020" name="Nature">
        <title>Bacterial chemolithoautotrophy via manganese oxidation.</title>
        <authorList>
            <person name="Yu H."/>
            <person name="Leadbetter J.R."/>
        </authorList>
    </citation>
    <scope>NUCLEOTIDE SEQUENCE [LARGE SCALE GENOMIC DNA]</scope>
    <source>
        <strain evidence="6 7">RBP-1</strain>
    </source>
</reference>
<organism evidence="6 7">
    <name type="scientific">Ramlibacter lithotrophicus</name>
    <dbReference type="NCBI Taxonomy" id="2606681"/>
    <lineage>
        <taxon>Bacteria</taxon>
        <taxon>Pseudomonadati</taxon>
        <taxon>Pseudomonadota</taxon>
        <taxon>Betaproteobacteria</taxon>
        <taxon>Burkholderiales</taxon>
        <taxon>Comamonadaceae</taxon>
        <taxon>Ramlibacter</taxon>
    </lineage>
</organism>
<sequence>MLTFGPDFPRPPAALLALYRELPVATVSDVLGPGHVLHARVKPLAPGMRVLGPAYTLRLPVSDNLGMHVAVKDAQPGDVVVADQQGGQLAAPVGEIMAAAAHHKGLAGIVLDGVVRDAARLRAAGWPVFATGVHAQQCRKDGPAWLREPMTCAGVEVRSGDIVLGDDDGVVVIPLERAEAVAREVVQKIEKESQRIAAISEGVVSPAWLVETMERVGIVNR</sequence>
<comment type="cofactor">
    <cofactor evidence="1">
        <name>a divalent metal cation</name>
        <dbReference type="ChEBI" id="CHEBI:60240"/>
    </cofactor>
</comment>
<name>A0A7X6I8J4_9BURK</name>
<proteinExistence type="predicted"/>
<keyword evidence="7" id="KW-1185">Reference proteome</keyword>
<dbReference type="Pfam" id="PF03737">
    <property type="entry name" value="RraA-like"/>
    <property type="match status" value="1"/>
</dbReference>
<evidence type="ECO:0000313" key="6">
    <source>
        <dbReference type="EMBL" id="NKE68483.1"/>
    </source>
</evidence>
<feature type="binding site" evidence="5">
    <location>
        <position position="116"/>
    </location>
    <ligand>
        <name>substrate</name>
    </ligand>
</feature>
<feature type="binding site" evidence="5">
    <location>
        <begin position="94"/>
        <end position="97"/>
    </location>
    <ligand>
        <name>substrate</name>
    </ligand>
</feature>
<dbReference type="PANTHER" id="PTHR33254">
    <property type="entry name" value="4-HYDROXY-4-METHYL-2-OXOGLUTARATE ALDOLASE 3-RELATED"/>
    <property type="match status" value="1"/>
</dbReference>
<dbReference type="SUPFAM" id="SSF89562">
    <property type="entry name" value="RraA-like"/>
    <property type="match status" value="1"/>
</dbReference>
<dbReference type="RefSeq" id="WP_168109600.1">
    <property type="nucleotide sequence ID" value="NZ_VTOX01000010.1"/>
</dbReference>
<evidence type="ECO:0000256" key="2">
    <source>
        <dbReference type="ARBA" id="ARBA00016549"/>
    </source>
</evidence>
<protein>
    <recommendedName>
        <fullName evidence="2">Putative 4-hydroxy-4-methyl-2-oxoglutarate aldolase</fullName>
    </recommendedName>
    <alternativeName>
        <fullName evidence="3">Regulator of ribonuclease activity homolog</fullName>
    </alternativeName>
    <alternativeName>
        <fullName evidence="4">RraA-like protein</fullName>
    </alternativeName>
</protein>
<dbReference type="Proteomes" id="UP000521868">
    <property type="component" value="Unassembled WGS sequence"/>
</dbReference>
<gene>
    <name evidence="6" type="ORF">RAMLITH_21935</name>
</gene>
<dbReference type="PANTHER" id="PTHR33254:SF4">
    <property type="entry name" value="4-HYDROXY-4-METHYL-2-OXOGLUTARATE ALDOLASE 3-RELATED"/>
    <property type="match status" value="1"/>
</dbReference>
<feature type="binding site" evidence="5">
    <location>
        <position position="117"/>
    </location>
    <ligand>
        <name>Mg(2+)</name>
        <dbReference type="ChEBI" id="CHEBI:18420"/>
    </ligand>
</feature>
<comment type="cofactor">
    <cofactor evidence="5">
        <name>Mg(2+)</name>
        <dbReference type="ChEBI" id="CHEBI:18420"/>
    </cofactor>
</comment>
<dbReference type="GO" id="GO:0046872">
    <property type="term" value="F:metal ion binding"/>
    <property type="evidence" value="ECO:0007669"/>
    <property type="project" value="UniProtKB-KW"/>
</dbReference>
<keyword evidence="5" id="KW-0479">Metal-binding</keyword>
<dbReference type="AlphaFoldDB" id="A0A7X6I8J4"/>
<dbReference type="InterPro" id="IPR036704">
    <property type="entry name" value="RraA/RraA-like_sf"/>
</dbReference>
<evidence type="ECO:0000256" key="5">
    <source>
        <dbReference type="PIRSR" id="PIRSR605493-1"/>
    </source>
</evidence>
<evidence type="ECO:0000313" key="7">
    <source>
        <dbReference type="Proteomes" id="UP000521868"/>
    </source>
</evidence>
<keyword evidence="5" id="KW-0460">Magnesium</keyword>
<evidence type="ECO:0000256" key="4">
    <source>
        <dbReference type="ARBA" id="ARBA00030169"/>
    </source>
</evidence>
<dbReference type="InterPro" id="IPR005493">
    <property type="entry name" value="RraA/RraA-like"/>
</dbReference>
<evidence type="ECO:0000256" key="3">
    <source>
        <dbReference type="ARBA" id="ARBA00029596"/>
    </source>
</evidence>
<dbReference type="EMBL" id="VTOX01000010">
    <property type="protein sequence ID" value="NKE68483.1"/>
    <property type="molecule type" value="Genomic_DNA"/>
</dbReference>
<accession>A0A7X6I8J4</accession>
<comment type="caution">
    <text evidence="6">The sequence shown here is derived from an EMBL/GenBank/DDBJ whole genome shotgun (WGS) entry which is preliminary data.</text>
</comment>